<protein>
    <submittedName>
        <fullName evidence="1">Uncharacterized protein</fullName>
    </submittedName>
</protein>
<organism evidence="1">
    <name type="scientific">Streptomyces iranensis</name>
    <dbReference type="NCBI Taxonomy" id="576784"/>
    <lineage>
        <taxon>Bacteria</taxon>
        <taxon>Bacillati</taxon>
        <taxon>Actinomycetota</taxon>
        <taxon>Actinomycetes</taxon>
        <taxon>Kitasatosporales</taxon>
        <taxon>Streptomycetaceae</taxon>
        <taxon>Streptomyces</taxon>
        <taxon>Streptomyces violaceusniger group</taxon>
    </lineage>
</organism>
<dbReference type="HOGENOM" id="CLU_160049_0_0_11"/>
<reference evidence="1" key="1">
    <citation type="submission" date="2014-05" db="EMBL/GenBank/DDBJ databases">
        <authorList>
            <person name="Horn Fabian"/>
        </authorList>
    </citation>
    <scope>NUCLEOTIDE SEQUENCE</scope>
</reference>
<name>A0A061A0H7_9ACTN</name>
<proteinExistence type="predicted"/>
<dbReference type="AlphaFoldDB" id="A0A061A0H7"/>
<evidence type="ECO:0000313" key="1">
    <source>
        <dbReference type="EMBL" id="CDR14923.1"/>
    </source>
</evidence>
<dbReference type="EMBL" id="LK022848">
    <property type="protein sequence ID" value="CDR14923.1"/>
    <property type="molecule type" value="Genomic_DNA"/>
</dbReference>
<sequence length="129" mass="14502">MMAVASTGKALGAAKDTEVEFSLIDVAAISWQTDIVLRLRMGTTTRAAMDRHLPKMANELNRLLGEDLGAEDDREVRELIREGTRLIDLTNRPTVETPTFGTFVYLRDIALLTRRLLWIYSQRNGLNAP</sequence>
<dbReference type="GeneID" id="32473808"/>
<gene>
    <name evidence="1" type="ORF">SIRAN8502</name>
</gene>
<accession>A0A061A0H7</accession>